<keyword evidence="3 8" id="KW-0808">Transferase</keyword>
<dbReference type="InterPro" id="IPR005467">
    <property type="entry name" value="His_kinase_dom"/>
</dbReference>
<sequence>MPAIIIRYFALFIMLLLLITGVFSYSYINSWMTEKKYDLTDIAEDMQKRIDAYRFYTDQIYKNLINDPVTATDNSNINLITLVPNVFYAEKSGQKTDALIFGQHDQATLNSMRKMSQYLDILWGATTDVYSLYYLNGADNSLTMISTQPLKDISSQFRGNYISSMVEARKAEMLQQANALDERESFSPLRKLRFYNDYYFTLRTTFNQPGHLATVIAFDLSINDLIPRDMSSEGFILRQQTPPTNIEPTTENEIPTDVTLDGRTLEVSAQLMNAPIKIIYMIPLGRLITNMLSANIWLILLNLALLVIALMGFYAFRRHYTRPQEDLSYRLKKQQRMYTEIISQVPIGVLVYDFGSNKVVVSNSLAERLSPHLSLKKIATLAEEHQGVIQVTVNNEMYEVRLFHSQEAPDYYLFLLREQDQEILVNKKLQLAQRELDKNIEVRSSLFRNLGQEFNQPLSSVYDLALSLQKTDYQPEQQQVIRQLIAEAARAARLMENISLQAHLETEEWTAAHDTFSLLTLMDNLLLESLPHIRQKGLMLFNHYNLDMRQTYCGDSELLKKMLSLLLDYSITNTDYGKITVSLTQADDAPEQLIIQISDTGTEISDVIQDNLRHPFSTLPLADRFNQNSGLTLFLCNQLCNKLGGQLQINSKSGLGTHYILTLILKPEALPVDDDDEKLLDGITVLLDITAIEVQHIVNRMVSSWGANCVIYDERLMTQEAALTITDDMEKLTDYTILVTSDDTQLVPIGHRRLRTNYNISQLMLDAMLKLIEQQLETSSEDTVSENADGISFYVRQIKNSDYYSLFVETVPEDLKRLYTETENGDFLSLAQTAHRLKGVFAMLNLHPGKQLCEELEKLITSQDSVQIENNLQRIERFVSALLQQG</sequence>
<dbReference type="CDD" id="cd00088">
    <property type="entry name" value="HPT"/>
    <property type="match status" value="1"/>
</dbReference>
<dbReference type="EC" id="2.7.2.-" evidence="3"/>
<dbReference type="Gene3D" id="3.30.565.10">
    <property type="entry name" value="Histidine kinase-like ATPase, C-terminal domain"/>
    <property type="match status" value="1"/>
</dbReference>
<keyword evidence="3" id="KW-0547">Nucleotide-binding</keyword>
<dbReference type="EMBL" id="CP025085">
    <property type="protein sequence ID" value="AUH01651.1"/>
    <property type="molecule type" value="Genomic_DNA"/>
</dbReference>
<keyword evidence="9" id="KW-1185">Reference proteome</keyword>
<comment type="PTM">
    <text evidence="3">Phosphorylated by RcsC.</text>
</comment>
<keyword evidence="3" id="KW-0067">ATP-binding</keyword>
<dbReference type="Proteomes" id="UP000233778">
    <property type="component" value="Chromosome"/>
</dbReference>
<dbReference type="STRING" id="104623.Ser39006_01758"/>
<keyword evidence="3" id="KW-1003">Cell membrane</keyword>
<evidence type="ECO:0000313" key="10">
    <source>
        <dbReference type="Proteomes" id="UP000233778"/>
    </source>
</evidence>
<accession>A0A2I5TN31</accession>
<dbReference type="PANTHER" id="PTHR43547">
    <property type="entry name" value="TWO-COMPONENT HISTIDINE KINASE"/>
    <property type="match status" value="1"/>
</dbReference>
<comment type="subunit">
    <text evidence="3">Interacts with RcsC and RcsB.</text>
</comment>
<dbReference type="Pfam" id="PF16359">
    <property type="entry name" value="RcsD_ABL"/>
    <property type="match status" value="1"/>
</dbReference>
<keyword evidence="1 3" id="KW-0597">Phosphoprotein</keyword>
<feature type="modified residue" description="Phosphohistidine" evidence="3 4">
    <location>
        <position position="835"/>
    </location>
</feature>
<keyword evidence="2 3" id="KW-0902">Two-component regulatory system</keyword>
<organism evidence="8 9">
    <name type="scientific">Serratia sp. (strain ATCC 39006)</name>
    <name type="common">Prodigiosinella confusarubida</name>
    <dbReference type="NCBI Taxonomy" id="104623"/>
    <lineage>
        <taxon>Bacteria</taxon>
        <taxon>Pseudomonadati</taxon>
        <taxon>Pseudomonadota</taxon>
        <taxon>Gammaproteobacteria</taxon>
        <taxon>Enterobacterales</taxon>
        <taxon>Pectobacteriaceae</taxon>
        <taxon>Prodigiosinella</taxon>
    </lineage>
</organism>
<reference evidence="8 9" key="1">
    <citation type="journal article" date="2013" name="Genome Announc.">
        <title>Draft genome sequence of Serratia sp. strain ATCC 39006, a model bacterium for analysis of the biosynthesis and regulation of prodigiosin, a carbapenem, and gas vesicles.</title>
        <authorList>
            <person name="Fineran P.C."/>
            <person name="Iglesias Cans M.C."/>
            <person name="Ramsay J.P."/>
            <person name="Wilf N.M."/>
            <person name="Cossyleon D."/>
            <person name="McNeil M.B."/>
            <person name="Williamson N.R."/>
            <person name="Monson R.E."/>
            <person name="Becher S.A."/>
            <person name="Stanton J.A."/>
            <person name="Brugger K."/>
            <person name="Brown S.D."/>
            <person name="Salmond G.P."/>
        </authorList>
    </citation>
    <scope>NUCLEOTIDE SEQUENCE [LARGE SCALE GENOMIC DNA]</scope>
    <source>
        <strain evidence="8">ATCC 39006</strain>
        <strain evidence="9">ATCC 39006 / SC 11482</strain>
    </source>
</reference>
<protein>
    <recommendedName>
        <fullName evidence="3">Phosphotransferase RcsD</fullName>
        <ecNumber evidence="3">2.7.2.-</ecNumber>
    </recommendedName>
    <alternativeName>
        <fullName evidence="3">Phosphotransfer intermediate RcsD</fullName>
    </alternativeName>
</protein>
<dbReference type="SMART" id="SM00387">
    <property type="entry name" value="HATPase_c"/>
    <property type="match status" value="1"/>
</dbReference>
<keyword evidence="3" id="KW-0997">Cell inner membrane</keyword>
<dbReference type="Pfam" id="PF01627">
    <property type="entry name" value="Hpt"/>
    <property type="match status" value="1"/>
</dbReference>
<dbReference type="InterPro" id="IPR030861">
    <property type="entry name" value="Ptransferase_RcsD"/>
</dbReference>
<reference evidence="7 10" key="3">
    <citation type="submission" date="2017-11" db="EMBL/GenBank/DDBJ databases">
        <title>Complete genome sequence of Serratia sp. ATCC 39006 LacA.</title>
        <authorList>
            <person name="Hampton H.G."/>
            <person name="Jackson S.A."/>
            <person name="Jauregui R."/>
            <person name="Poulter G.T.M."/>
            <person name="Salmond G.P.C."/>
            <person name="Fineran P.C."/>
        </authorList>
    </citation>
    <scope>NUCLEOTIDE SEQUENCE [LARGE SCALE GENOMIC DNA]</scope>
    <source>
        <strain evidence="7 10">ATCC 39006</strain>
    </source>
</reference>
<proteinExistence type="inferred from homology"/>
<dbReference type="InterPro" id="IPR003594">
    <property type="entry name" value="HATPase_dom"/>
</dbReference>
<dbReference type="GO" id="GO:0000155">
    <property type="term" value="F:phosphorelay sensor kinase activity"/>
    <property type="evidence" value="ECO:0007669"/>
    <property type="project" value="InterPro"/>
</dbReference>
<evidence type="ECO:0000313" key="8">
    <source>
        <dbReference type="EMBL" id="AUH05974.1"/>
    </source>
</evidence>
<feature type="domain" description="Histidine kinase" evidence="5">
    <location>
        <begin position="449"/>
        <end position="667"/>
    </location>
</feature>
<dbReference type="GO" id="GO:0005886">
    <property type="term" value="C:plasma membrane"/>
    <property type="evidence" value="ECO:0007669"/>
    <property type="project" value="UniProtKB-SubCell"/>
</dbReference>
<dbReference type="HAMAP" id="MF_00980">
    <property type="entry name" value="RcsD"/>
    <property type="match status" value="1"/>
</dbReference>
<dbReference type="EMBL" id="CP025084">
    <property type="protein sequence ID" value="AUH05974.1"/>
    <property type="molecule type" value="Genomic_DNA"/>
</dbReference>
<evidence type="ECO:0000256" key="4">
    <source>
        <dbReference type="PROSITE-ProRule" id="PRU00110"/>
    </source>
</evidence>
<dbReference type="PROSITE" id="PS50894">
    <property type="entry name" value="HPT"/>
    <property type="match status" value="1"/>
</dbReference>
<dbReference type="KEGG" id="serq:CWC46_18695"/>
<dbReference type="OrthoDB" id="6414457at2"/>
<evidence type="ECO:0000256" key="1">
    <source>
        <dbReference type="ARBA" id="ARBA00022553"/>
    </source>
</evidence>
<evidence type="ECO:0000313" key="9">
    <source>
        <dbReference type="Proteomes" id="UP000017700"/>
    </source>
</evidence>
<comment type="similarity">
    <text evidence="3">Belongs to the RcsD family.</text>
</comment>
<feature type="domain" description="HPt" evidence="6">
    <location>
        <begin position="796"/>
        <end position="886"/>
    </location>
</feature>
<comment type="caution">
    <text evidence="3">Lacks conserved residue(s) required for the propagation of feature annotation.</text>
</comment>
<keyword evidence="3" id="KW-1133">Transmembrane helix</keyword>
<dbReference type="Proteomes" id="UP000017700">
    <property type="component" value="Chromosome"/>
</dbReference>
<dbReference type="Pfam" id="PF02518">
    <property type="entry name" value="HATPase_c"/>
    <property type="match status" value="1"/>
</dbReference>
<name>A0A2I5TN31_SERS3</name>
<reference evidence="8" key="2">
    <citation type="submission" date="2013-09" db="EMBL/GenBank/DDBJ databases">
        <authorList>
            <person name="Wang G."/>
            <person name="Yang Y."/>
            <person name="Su Y."/>
        </authorList>
    </citation>
    <scope>NUCLEOTIDE SEQUENCE</scope>
    <source>
        <strain evidence="8">ATCC 39006</strain>
    </source>
</reference>
<dbReference type="InterPro" id="IPR036890">
    <property type="entry name" value="HATPase_C_sf"/>
</dbReference>
<dbReference type="SUPFAM" id="SSF55874">
    <property type="entry name" value="ATPase domain of HSP90 chaperone/DNA topoisomerase II/histidine kinase"/>
    <property type="match status" value="1"/>
</dbReference>
<keyword evidence="3" id="KW-0418">Kinase</keyword>
<evidence type="ECO:0000313" key="7">
    <source>
        <dbReference type="EMBL" id="AUH01651.1"/>
    </source>
</evidence>
<dbReference type="GO" id="GO:0005524">
    <property type="term" value="F:ATP binding"/>
    <property type="evidence" value="ECO:0007669"/>
    <property type="project" value="UniProtKB-UniRule"/>
</dbReference>
<dbReference type="GO" id="GO:0016774">
    <property type="term" value="F:phosphotransferase activity, carboxyl group as acceptor"/>
    <property type="evidence" value="ECO:0007669"/>
    <property type="project" value="UniProtKB-UniRule"/>
</dbReference>
<dbReference type="GO" id="GO:0009927">
    <property type="term" value="F:histidine phosphotransfer kinase activity"/>
    <property type="evidence" value="ECO:0007669"/>
    <property type="project" value="InterPro"/>
</dbReference>
<dbReference type="InterPro" id="IPR036641">
    <property type="entry name" value="HPT_dom_sf"/>
</dbReference>
<comment type="function">
    <text evidence="3">Component of the Rcs signaling system, which controls transcription of numerous genes. RcsD is a phosphotransfer intermediate between the sensor kinase RcsC and the response regulator RcsB. It acquires a phosphoryl group from RcsC and transfers it to RcsB.</text>
</comment>
<dbReference type="InterPro" id="IPR032306">
    <property type="entry name" value="RcsD_ABL"/>
</dbReference>
<feature type="transmembrane region" description="Helical" evidence="3">
    <location>
        <begin position="296"/>
        <end position="316"/>
    </location>
</feature>
<reference evidence="8" key="4">
    <citation type="submission" date="2017-11" db="EMBL/GenBank/DDBJ databases">
        <title>Complete genome sequence of Serratia sp. ATCC 39006.</title>
        <authorList>
            <person name="Hampton H.G."/>
            <person name="Jackson S.A."/>
            <person name="Jauregui R."/>
            <person name="Poulter G.T.M."/>
            <person name="Salmond G.P.C."/>
            <person name="Fineran P.C."/>
        </authorList>
    </citation>
    <scope>NUCLEOTIDE SEQUENCE</scope>
    <source>
        <strain evidence="8">ATCC 39006</strain>
    </source>
</reference>
<evidence type="ECO:0000259" key="6">
    <source>
        <dbReference type="PROSITE" id="PS50894"/>
    </source>
</evidence>
<evidence type="ECO:0000256" key="2">
    <source>
        <dbReference type="ARBA" id="ARBA00023012"/>
    </source>
</evidence>
<dbReference type="SUPFAM" id="SSF47226">
    <property type="entry name" value="Histidine-containing phosphotransfer domain, HPT domain"/>
    <property type="match status" value="1"/>
</dbReference>
<comment type="subcellular location">
    <subcellularLocation>
        <location evidence="3">Cell inner membrane</location>
        <topology evidence="3">Multi-pass membrane protein</topology>
    </subcellularLocation>
</comment>
<dbReference type="KEGG" id="sera:Ser39006_018695"/>
<dbReference type="InterPro" id="IPR008207">
    <property type="entry name" value="Sig_transdc_His_kin_Hpt_dom"/>
</dbReference>
<dbReference type="RefSeq" id="WP_021015025.1">
    <property type="nucleotide sequence ID" value="NZ_CP025084.1"/>
</dbReference>
<dbReference type="Gene3D" id="3.40.50.11620">
    <property type="entry name" value="Phosphotransferase RcsD, RcsD-ABL domain"/>
    <property type="match status" value="1"/>
</dbReference>
<evidence type="ECO:0000259" key="5">
    <source>
        <dbReference type="PROSITE" id="PS50109"/>
    </source>
</evidence>
<dbReference type="SUPFAM" id="SSF47384">
    <property type="entry name" value="Homodimeric domain of signal transducing histidine kinase"/>
    <property type="match status" value="1"/>
</dbReference>
<keyword evidence="3" id="KW-0472">Membrane</keyword>
<dbReference type="PROSITE" id="PS50109">
    <property type="entry name" value="HIS_KIN"/>
    <property type="match status" value="1"/>
</dbReference>
<gene>
    <name evidence="3" type="primary">rcsD</name>
    <name evidence="7" type="ORF">CWC46_18695</name>
    <name evidence="8" type="ORF">Ser39006_018695</name>
</gene>
<keyword evidence="3" id="KW-0812">Transmembrane</keyword>
<dbReference type="NCBIfam" id="NF007907">
    <property type="entry name" value="PRK10618.1"/>
    <property type="match status" value="1"/>
</dbReference>
<dbReference type="InterPro" id="IPR036097">
    <property type="entry name" value="HisK_dim/P_sf"/>
</dbReference>
<dbReference type="InterPro" id="IPR038616">
    <property type="entry name" value="RcsD_ABL_sf"/>
</dbReference>
<evidence type="ECO:0000256" key="3">
    <source>
        <dbReference type="HAMAP-Rule" id="MF_00980"/>
    </source>
</evidence>
<dbReference type="Gene3D" id="1.20.120.160">
    <property type="entry name" value="HPT domain"/>
    <property type="match status" value="1"/>
</dbReference>
<dbReference type="AlphaFoldDB" id="A0A2I5TN31"/>
<dbReference type="PANTHER" id="PTHR43547:SF2">
    <property type="entry name" value="HYBRID SIGNAL TRANSDUCTION HISTIDINE KINASE C"/>
    <property type="match status" value="1"/>
</dbReference>